<dbReference type="AlphaFoldDB" id="A0A9D4N6E0"/>
<organism evidence="1 2">
    <name type="scientific">Dreissena polymorpha</name>
    <name type="common">Zebra mussel</name>
    <name type="synonym">Mytilus polymorpha</name>
    <dbReference type="NCBI Taxonomy" id="45954"/>
    <lineage>
        <taxon>Eukaryota</taxon>
        <taxon>Metazoa</taxon>
        <taxon>Spiralia</taxon>
        <taxon>Lophotrochozoa</taxon>
        <taxon>Mollusca</taxon>
        <taxon>Bivalvia</taxon>
        <taxon>Autobranchia</taxon>
        <taxon>Heteroconchia</taxon>
        <taxon>Euheterodonta</taxon>
        <taxon>Imparidentia</taxon>
        <taxon>Neoheterodontei</taxon>
        <taxon>Myida</taxon>
        <taxon>Dreissenoidea</taxon>
        <taxon>Dreissenidae</taxon>
        <taxon>Dreissena</taxon>
    </lineage>
</organism>
<keyword evidence="2" id="KW-1185">Reference proteome</keyword>
<dbReference type="EMBL" id="JAIWYP010000001">
    <property type="protein sequence ID" value="KAH3890557.1"/>
    <property type="molecule type" value="Genomic_DNA"/>
</dbReference>
<evidence type="ECO:0000313" key="2">
    <source>
        <dbReference type="Proteomes" id="UP000828390"/>
    </source>
</evidence>
<evidence type="ECO:0000313" key="1">
    <source>
        <dbReference type="EMBL" id="KAH3890557.1"/>
    </source>
</evidence>
<dbReference type="Proteomes" id="UP000828390">
    <property type="component" value="Unassembled WGS sequence"/>
</dbReference>
<accession>A0A9D4N6E0</accession>
<proteinExistence type="predicted"/>
<comment type="caution">
    <text evidence="1">The sequence shown here is derived from an EMBL/GenBank/DDBJ whole genome shotgun (WGS) entry which is preliminary data.</text>
</comment>
<sequence length="66" mass="7306">MIASGVLIWGVCFPRLSKEANVPEESDFSKEANVPEESDFSAVSIILPPIANVFWKKALQTHFVSK</sequence>
<gene>
    <name evidence="1" type="ORF">DPMN_014642</name>
</gene>
<name>A0A9D4N6E0_DREPO</name>
<reference evidence="1" key="1">
    <citation type="journal article" date="2019" name="bioRxiv">
        <title>The Genome of the Zebra Mussel, Dreissena polymorpha: A Resource for Invasive Species Research.</title>
        <authorList>
            <person name="McCartney M.A."/>
            <person name="Auch B."/>
            <person name="Kono T."/>
            <person name="Mallez S."/>
            <person name="Zhang Y."/>
            <person name="Obille A."/>
            <person name="Becker A."/>
            <person name="Abrahante J.E."/>
            <person name="Garbe J."/>
            <person name="Badalamenti J.P."/>
            <person name="Herman A."/>
            <person name="Mangelson H."/>
            <person name="Liachko I."/>
            <person name="Sullivan S."/>
            <person name="Sone E.D."/>
            <person name="Koren S."/>
            <person name="Silverstein K.A.T."/>
            <person name="Beckman K.B."/>
            <person name="Gohl D.M."/>
        </authorList>
    </citation>
    <scope>NUCLEOTIDE SEQUENCE</scope>
    <source>
        <strain evidence="1">Duluth1</strain>
        <tissue evidence="1">Whole animal</tissue>
    </source>
</reference>
<protein>
    <submittedName>
        <fullName evidence="1">Uncharacterized protein</fullName>
    </submittedName>
</protein>
<reference evidence="1" key="2">
    <citation type="submission" date="2020-11" db="EMBL/GenBank/DDBJ databases">
        <authorList>
            <person name="McCartney M.A."/>
            <person name="Auch B."/>
            <person name="Kono T."/>
            <person name="Mallez S."/>
            <person name="Becker A."/>
            <person name="Gohl D.M."/>
            <person name="Silverstein K.A.T."/>
            <person name="Koren S."/>
            <person name="Bechman K.B."/>
            <person name="Herman A."/>
            <person name="Abrahante J.E."/>
            <person name="Garbe J."/>
        </authorList>
    </citation>
    <scope>NUCLEOTIDE SEQUENCE</scope>
    <source>
        <strain evidence="1">Duluth1</strain>
        <tissue evidence="1">Whole animal</tissue>
    </source>
</reference>